<comment type="catalytic activity">
    <reaction evidence="1 7">
        <text>2-C-methyl-D-erythritol 4-phosphate + CTP + H(+) = 4-CDP-2-C-methyl-D-erythritol + diphosphate</text>
        <dbReference type="Rhea" id="RHEA:13429"/>
        <dbReference type="ChEBI" id="CHEBI:15378"/>
        <dbReference type="ChEBI" id="CHEBI:33019"/>
        <dbReference type="ChEBI" id="CHEBI:37563"/>
        <dbReference type="ChEBI" id="CHEBI:57823"/>
        <dbReference type="ChEBI" id="CHEBI:58262"/>
        <dbReference type="EC" id="2.7.7.60"/>
    </reaction>
</comment>
<dbReference type="AlphaFoldDB" id="A0A1S8KXK2"/>
<keyword evidence="5 7" id="KW-0548">Nucleotidyltransferase</keyword>
<feature type="site" description="Positions MEP for the nucleophilic attack" evidence="7">
    <location>
        <position position="153"/>
    </location>
</feature>
<evidence type="ECO:0000256" key="5">
    <source>
        <dbReference type="ARBA" id="ARBA00022695"/>
    </source>
</evidence>
<comment type="function">
    <text evidence="7">Catalyzes the formation of 4-diphosphocytidyl-2-C-methyl-D-erythritol from CTP and 2-C-methyl-D-erythritol 4-phosphate (MEP).</text>
</comment>
<comment type="pathway">
    <text evidence="2 7">Isoprenoid biosynthesis; isopentenyl diphosphate biosynthesis via DXP pathway; isopentenyl diphosphate from 1-deoxy-D-xylulose 5-phosphate: step 2/6.</text>
</comment>
<evidence type="ECO:0000256" key="4">
    <source>
        <dbReference type="ARBA" id="ARBA00022679"/>
    </source>
</evidence>
<comment type="similarity">
    <text evidence="3 7">Belongs to the IspD/TarI cytidylyltransferase family. IspD subfamily.</text>
</comment>
<reference evidence="8 9" key="1">
    <citation type="submission" date="2022-04" db="EMBL/GenBank/DDBJ databases">
        <title>Genome sequence of C. roseum typestrain.</title>
        <authorList>
            <person name="Poehlein A."/>
            <person name="Schoch T."/>
            <person name="Duerre P."/>
            <person name="Daniel R."/>
        </authorList>
    </citation>
    <scope>NUCLEOTIDE SEQUENCE [LARGE SCALE GENOMIC DNA]</scope>
    <source>
        <strain evidence="8 9">DSM 7320</strain>
    </source>
</reference>
<dbReference type="InterPro" id="IPR050088">
    <property type="entry name" value="IspD/TarI_cytidylyltransf_bact"/>
</dbReference>
<evidence type="ECO:0000256" key="6">
    <source>
        <dbReference type="ARBA" id="ARBA00023229"/>
    </source>
</evidence>
<evidence type="ECO:0000256" key="1">
    <source>
        <dbReference type="ARBA" id="ARBA00001282"/>
    </source>
</evidence>
<dbReference type="PROSITE" id="PS01295">
    <property type="entry name" value="ISPD"/>
    <property type="match status" value="1"/>
</dbReference>
<dbReference type="Pfam" id="PF01128">
    <property type="entry name" value="IspD"/>
    <property type="match status" value="1"/>
</dbReference>
<keyword evidence="9" id="KW-1185">Reference proteome</keyword>
<dbReference type="KEGG" id="crw:CROST_040570"/>
<name>A0A1S8KXK2_9CLOT</name>
<protein>
    <recommendedName>
        <fullName evidence="7">2-C-methyl-D-erythritol 4-phosphate cytidylyltransferase</fullName>
        <ecNumber evidence="7">2.7.7.60</ecNumber>
    </recommendedName>
    <alternativeName>
        <fullName evidence="7">4-diphosphocytidyl-2C-methyl-D-erythritol synthase</fullName>
    </alternativeName>
    <alternativeName>
        <fullName evidence="7">MEP cytidylyltransferase</fullName>
        <shortName evidence="7">MCT</shortName>
    </alternativeName>
</protein>
<dbReference type="EC" id="2.7.7.60" evidence="7"/>
<dbReference type="InterPro" id="IPR001228">
    <property type="entry name" value="IspD"/>
</dbReference>
<dbReference type="RefSeq" id="WP_077833989.1">
    <property type="nucleotide sequence ID" value="NZ_CP096983.1"/>
</dbReference>
<evidence type="ECO:0000256" key="2">
    <source>
        <dbReference type="ARBA" id="ARBA00004787"/>
    </source>
</evidence>
<dbReference type="EMBL" id="CP096983">
    <property type="protein sequence ID" value="URZ13305.1"/>
    <property type="molecule type" value="Genomic_DNA"/>
</dbReference>
<keyword evidence="4 7" id="KW-0808">Transferase</keyword>
<sequence>MNCAIIMAAGKGSRMKVNKNKQFILIEGKPILAYTIEKFENSPLIDEIVVVAAEDEINFCMQEIVSKYGYTKVKNIVSGGTERQQSVLRGLKAAKKANIVLIHDGARPFVDNEIIEAGIKYADIYGGAACGVEPKDTIKLKSDSGFSEKTFDRSKLFCVQTPQCFKYDLILKAHLEAEKKEILATDDTMIFEMAGNKVYLYNGSYENIKITTPDDLYAAEILLNKK</sequence>
<dbReference type="Gene3D" id="3.90.550.10">
    <property type="entry name" value="Spore Coat Polysaccharide Biosynthesis Protein SpsA, Chain A"/>
    <property type="match status" value="1"/>
</dbReference>
<dbReference type="CDD" id="cd02516">
    <property type="entry name" value="CDP-ME_synthetase"/>
    <property type="match status" value="1"/>
</dbReference>
<feature type="site" description="Transition state stabilizer" evidence="7">
    <location>
        <position position="14"/>
    </location>
</feature>
<evidence type="ECO:0000313" key="9">
    <source>
        <dbReference type="Proteomes" id="UP000190951"/>
    </source>
</evidence>
<dbReference type="GO" id="GO:0050518">
    <property type="term" value="F:2-C-methyl-D-erythritol 4-phosphate cytidylyltransferase activity"/>
    <property type="evidence" value="ECO:0007669"/>
    <property type="project" value="UniProtKB-UniRule"/>
</dbReference>
<dbReference type="InterPro" id="IPR018294">
    <property type="entry name" value="ISPD_synthase_CS"/>
</dbReference>
<feature type="site" description="Transition state stabilizer" evidence="7">
    <location>
        <position position="21"/>
    </location>
</feature>
<dbReference type="PANTHER" id="PTHR32125">
    <property type="entry name" value="2-C-METHYL-D-ERYTHRITOL 4-PHOSPHATE CYTIDYLYLTRANSFERASE, CHLOROPLASTIC"/>
    <property type="match status" value="1"/>
</dbReference>
<dbReference type="HAMAP" id="MF_00108">
    <property type="entry name" value="IspD"/>
    <property type="match status" value="1"/>
</dbReference>
<dbReference type="InterPro" id="IPR029044">
    <property type="entry name" value="Nucleotide-diphossugar_trans"/>
</dbReference>
<evidence type="ECO:0000256" key="7">
    <source>
        <dbReference type="HAMAP-Rule" id="MF_00108"/>
    </source>
</evidence>
<dbReference type="Proteomes" id="UP000190951">
    <property type="component" value="Chromosome"/>
</dbReference>
<feature type="site" description="Positions MEP for the nucleophilic attack" evidence="7">
    <location>
        <position position="209"/>
    </location>
</feature>
<proteinExistence type="inferred from homology"/>
<accession>A0A1S8KXK2</accession>
<dbReference type="SUPFAM" id="SSF53448">
    <property type="entry name" value="Nucleotide-diphospho-sugar transferases"/>
    <property type="match status" value="1"/>
</dbReference>
<dbReference type="NCBIfam" id="TIGR00453">
    <property type="entry name" value="ispD"/>
    <property type="match status" value="1"/>
</dbReference>
<dbReference type="FunFam" id="3.90.550.10:FF:000003">
    <property type="entry name" value="2-C-methyl-D-erythritol 4-phosphate cytidylyltransferase"/>
    <property type="match status" value="1"/>
</dbReference>
<evidence type="ECO:0000256" key="3">
    <source>
        <dbReference type="ARBA" id="ARBA00009789"/>
    </source>
</evidence>
<dbReference type="STRING" id="84029.CROST_42670"/>
<dbReference type="PANTHER" id="PTHR32125:SF4">
    <property type="entry name" value="2-C-METHYL-D-ERYTHRITOL 4-PHOSPHATE CYTIDYLYLTRANSFERASE, CHLOROPLASTIC"/>
    <property type="match status" value="1"/>
</dbReference>
<dbReference type="InterPro" id="IPR034683">
    <property type="entry name" value="IspD/TarI"/>
</dbReference>
<dbReference type="GO" id="GO:0019288">
    <property type="term" value="P:isopentenyl diphosphate biosynthetic process, methylerythritol 4-phosphate pathway"/>
    <property type="evidence" value="ECO:0007669"/>
    <property type="project" value="UniProtKB-UniRule"/>
</dbReference>
<organism evidence="8 9">
    <name type="scientific">Clostridium felsineum</name>
    <dbReference type="NCBI Taxonomy" id="36839"/>
    <lineage>
        <taxon>Bacteria</taxon>
        <taxon>Bacillati</taxon>
        <taxon>Bacillota</taxon>
        <taxon>Clostridia</taxon>
        <taxon>Eubacteriales</taxon>
        <taxon>Clostridiaceae</taxon>
        <taxon>Clostridium</taxon>
    </lineage>
</organism>
<gene>
    <name evidence="7 8" type="primary">ispD</name>
    <name evidence="8" type="ORF">CROST_040570</name>
</gene>
<evidence type="ECO:0000313" key="8">
    <source>
        <dbReference type="EMBL" id="URZ13305.1"/>
    </source>
</evidence>
<keyword evidence="6 7" id="KW-0414">Isoprene biosynthesis</keyword>